<feature type="compositionally biased region" description="Basic and acidic residues" evidence="1">
    <location>
        <begin position="151"/>
        <end position="168"/>
    </location>
</feature>
<dbReference type="EMBL" id="KD253314">
    <property type="protein sequence ID" value="EMS48012.1"/>
    <property type="molecule type" value="Genomic_DNA"/>
</dbReference>
<reference evidence="2" key="1">
    <citation type="journal article" date="2013" name="Nature">
        <title>Draft genome of the wheat A-genome progenitor Triticum urartu.</title>
        <authorList>
            <person name="Ling H.Q."/>
            <person name="Zhao S."/>
            <person name="Liu D."/>
            <person name="Wang J."/>
            <person name="Sun H."/>
            <person name="Zhang C."/>
            <person name="Fan H."/>
            <person name="Li D."/>
            <person name="Dong L."/>
            <person name="Tao Y."/>
            <person name="Gao C."/>
            <person name="Wu H."/>
            <person name="Li Y."/>
            <person name="Cui Y."/>
            <person name="Guo X."/>
            <person name="Zheng S."/>
            <person name="Wang B."/>
            <person name="Yu K."/>
            <person name="Liang Q."/>
            <person name="Yang W."/>
            <person name="Lou X."/>
            <person name="Chen J."/>
            <person name="Feng M."/>
            <person name="Jian J."/>
            <person name="Zhang X."/>
            <person name="Luo G."/>
            <person name="Jiang Y."/>
            <person name="Liu J."/>
            <person name="Wang Z."/>
            <person name="Sha Y."/>
            <person name="Zhang B."/>
            <person name="Wu H."/>
            <person name="Tang D."/>
            <person name="Shen Q."/>
            <person name="Xue P."/>
            <person name="Zou S."/>
            <person name="Wang X."/>
            <person name="Liu X."/>
            <person name="Wang F."/>
            <person name="Yang Y."/>
            <person name="An X."/>
            <person name="Dong Z."/>
            <person name="Zhang K."/>
            <person name="Zhang X."/>
            <person name="Luo M.C."/>
            <person name="Dvorak J."/>
            <person name="Tong Y."/>
            <person name="Wang J."/>
            <person name="Yang H."/>
            <person name="Li Z."/>
            <person name="Wang D."/>
            <person name="Zhang A."/>
            <person name="Wang J."/>
        </authorList>
    </citation>
    <scope>NUCLEOTIDE SEQUENCE</scope>
</reference>
<feature type="region of interest" description="Disordered" evidence="1">
    <location>
        <begin position="1"/>
        <end position="30"/>
    </location>
</feature>
<gene>
    <name evidence="2" type="ORF">TRIUR3_01859</name>
</gene>
<feature type="compositionally biased region" description="Low complexity" evidence="1">
    <location>
        <begin position="130"/>
        <end position="146"/>
    </location>
</feature>
<dbReference type="AlphaFoldDB" id="M7YL36"/>
<feature type="compositionally biased region" description="Polar residues" evidence="1">
    <location>
        <begin position="19"/>
        <end position="28"/>
    </location>
</feature>
<organism evidence="2">
    <name type="scientific">Triticum urartu</name>
    <name type="common">Red wild einkorn</name>
    <name type="synonym">Crithodium urartu</name>
    <dbReference type="NCBI Taxonomy" id="4572"/>
    <lineage>
        <taxon>Eukaryota</taxon>
        <taxon>Viridiplantae</taxon>
        <taxon>Streptophyta</taxon>
        <taxon>Embryophyta</taxon>
        <taxon>Tracheophyta</taxon>
        <taxon>Spermatophyta</taxon>
        <taxon>Magnoliopsida</taxon>
        <taxon>Liliopsida</taxon>
        <taxon>Poales</taxon>
        <taxon>Poaceae</taxon>
        <taxon>BOP clade</taxon>
        <taxon>Pooideae</taxon>
        <taxon>Triticodae</taxon>
        <taxon>Triticeae</taxon>
        <taxon>Triticinae</taxon>
        <taxon>Triticum</taxon>
    </lineage>
</organism>
<feature type="region of interest" description="Disordered" evidence="1">
    <location>
        <begin position="119"/>
        <end position="168"/>
    </location>
</feature>
<sequence length="168" mass="18900">MVGVLPDSRFPHVDGKAMRNSQRTTRTQCNHDPRTQCNHDHLLQHMHSFTGVVSVWLRENNITRWMQGHGSDGLERLTGSEANRCSRTGALGAAARACRMQVERLMAMGGEVLKVLQQRRSGGTREEQRQQGAVALGAPAAALVRRSGARWRMEERRDDDSAMERKQK</sequence>
<accession>M7YL36</accession>
<protein>
    <submittedName>
        <fullName evidence="2">Uncharacterized protein</fullName>
    </submittedName>
</protein>
<proteinExistence type="predicted"/>
<evidence type="ECO:0000256" key="1">
    <source>
        <dbReference type="SAM" id="MobiDB-lite"/>
    </source>
</evidence>
<evidence type="ECO:0000313" key="2">
    <source>
        <dbReference type="EMBL" id="EMS48012.1"/>
    </source>
</evidence>
<name>M7YL36_TRIUA</name>